<dbReference type="Proteomes" id="UP000323994">
    <property type="component" value="Unassembled WGS sequence"/>
</dbReference>
<dbReference type="AlphaFoldDB" id="A0A5M8QC77"/>
<sequence>MEMLYYTIVSEEMIWIWYYDSLGNKHLKELLAKEARDFVTALGDYEKNVVKQVPLITVCA</sequence>
<dbReference type="OrthoDB" id="964902at2"/>
<name>A0A5M8QC77_9BACT</name>
<evidence type="ECO:0000313" key="2">
    <source>
        <dbReference type="Proteomes" id="UP000323994"/>
    </source>
</evidence>
<accession>A0A5M8QC77</accession>
<comment type="caution">
    <text evidence="1">The sequence shown here is derived from an EMBL/GenBank/DDBJ whole genome shotgun (WGS) entry which is preliminary data.</text>
</comment>
<keyword evidence="2" id="KW-1185">Reference proteome</keyword>
<evidence type="ECO:0000313" key="1">
    <source>
        <dbReference type="EMBL" id="KAA6432758.1"/>
    </source>
</evidence>
<organism evidence="1 2">
    <name type="scientific">Dyadobacter flavalbus</name>
    <dbReference type="NCBI Taxonomy" id="2579942"/>
    <lineage>
        <taxon>Bacteria</taxon>
        <taxon>Pseudomonadati</taxon>
        <taxon>Bacteroidota</taxon>
        <taxon>Cytophagia</taxon>
        <taxon>Cytophagales</taxon>
        <taxon>Spirosomataceae</taxon>
        <taxon>Dyadobacter</taxon>
    </lineage>
</organism>
<dbReference type="EMBL" id="VBSN01000071">
    <property type="protein sequence ID" value="KAA6432758.1"/>
    <property type="molecule type" value="Genomic_DNA"/>
</dbReference>
<protein>
    <submittedName>
        <fullName evidence="1">Uncharacterized protein</fullName>
    </submittedName>
</protein>
<dbReference type="RefSeq" id="WP_139014488.1">
    <property type="nucleotide sequence ID" value="NZ_VBSN01000071.1"/>
</dbReference>
<reference evidence="1 2" key="1">
    <citation type="submission" date="2019-05" db="EMBL/GenBank/DDBJ databases">
        <authorList>
            <person name="Qu J.-H."/>
        </authorList>
    </citation>
    <scope>NUCLEOTIDE SEQUENCE [LARGE SCALE GENOMIC DNA]</scope>
    <source>
        <strain evidence="1 2">NS28</strain>
    </source>
</reference>
<proteinExistence type="predicted"/>
<gene>
    <name evidence="1" type="ORF">FEM33_23900</name>
</gene>